<dbReference type="Proteomes" id="UP000325787">
    <property type="component" value="Chromosome"/>
</dbReference>
<evidence type="ECO:0000256" key="1">
    <source>
        <dbReference type="SAM" id="MobiDB-lite"/>
    </source>
</evidence>
<dbReference type="OrthoDB" id="3695213at2"/>
<sequence length="194" mass="19275">MPTVTVVVPALGITAVGTGPPATTSNAPSAGTGVFGTVRPGMAMSSPVPALSSRTPASAEPSTVAAPTSARPCVAVGGTVTVAEKPVVLSSPPTVVGVSMVARTRVDITWLPISGNGQVKLRVLSTCTGAAVPVPTAVSSPATTSPAVTPAASVVFNLTGVFLPRNSPEICRPAEVNERSGKRARLSGKTGEIR</sequence>
<protein>
    <submittedName>
        <fullName evidence="2">Uncharacterized protein</fullName>
    </submittedName>
</protein>
<proteinExistence type="predicted"/>
<evidence type="ECO:0000313" key="3">
    <source>
        <dbReference type="Proteomes" id="UP000325787"/>
    </source>
</evidence>
<dbReference type="EMBL" id="CP034550">
    <property type="protein sequence ID" value="QFZ22201.1"/>
    <property type="molecule type" value="Genomic_DNA"/>
</dbReference>
<evidence type="ECO:0000313" key="2">
    <source>
        <dbReference type="EMBL" id="QFZ22201.1"/>
    </source>
</evidence>
<dbReference type="KEGG" id="ssyi:EKG83_36585"/>
<feature type="region of interest" description="Disordered" evidence="1">
    <location>
        <begin position="175"/>
        <end position="194"/>
    </location>
</feature>
<name>A0A5Q0H7L9_SACSY</name>
<organism evidence="2 3">
    <name type="scientific">Saccharothrix syringae</name>
    <name type="common">Nocardiopsis syringae</name>
    <dbReference type="NCBI Taxonomy" id="103733"/>
    <lineage>
        <taxon>Bacteria</taxon>
        <taxon>Bacillati</taxon>
        <taxon>Actinomycetota</taxon>
        <taxon>Actinomycetes</taxon>
        <taxon>Pseudonocardiales</taxon>
        <taxon>Pseudonocardiaceae</taxon>
        <taxon>Saccharothrix</taxon>
    </lineage>
</organism>
<gene>
    <name evidence="2" type="ORF">EKG83_36585</name>
</gene>
<accession>A0A5Q0H7L9</accession>
<dbReference type="AlphaFoldDB" id="A0A5Q0H7L9"/>
<keyword evidence="3" id="KW-1185">Reference proteome</keyword>
<reference evidence="3" key="1">
    <citation type="journal article" date="2021" name="Curr. Microbiol.">
        <title>Complete genome of nocamycin-producing strain Saccharothrix syringae NRRL B-16468 reveals the biosynthetic potential for secondary metabolites.</title>
        <authorList>
            <person name="Mo X."/>
            <person name="Yang S."/>
        </authorList>
    </citation>
    <scope>NUCLEOTIDE SEQUENCE [LARGE SCALE GENOMIC DNA]</scope>
    <source>
        <strain evidence="3">ATCC 51364 / DSM 43886 / JCM 6844 / KCTC 9398 / NBRC 14523 / NRRL B-16468 / INA 2240</strain>
    </source>
</reference>